<evidence type="ECO:0000313" key="1">
    <source>
        <dbReference type="EMBL" id="SOB71918.1"/>
    </source>
</evidence>
<reference evidence="2" key="1">
    <citation type="submission" date="2017-09" db="EMBL/GenBank/DDBJ databases">
        <authorList>
            <person name="Shetty A S."/>
        </authorList>
    </citation>
    <scope>NUCLEOTIDE SEQUENCE [LARGE SCALE GENOMIC DNA]</scope>
</reference>
<dbReference type="PANTHER" id="PTHR39162">
    <property type="entry name" value="GLL3345 PROTEIN"/>
    <property type="match status" value="1"/>
</dbReference>
<protein>
    <submittedName>
        <fullName evidence="1">Sporulation protein YtfJ (Spore_YtfJ)</fullName>
    </submittedName>
</protein>
<dbReference type="RefSeq" id="WP_021907352.1">
    <property type="nucleotide sequence ID" value="NZ_CP143936.1"/>
</dbReference>
<dbReference type="AlphaFoldDB" id="A0A285PQN6"/>
<sequence>MDKQNFDTTVNSLFGGMDHVLSSKTVVGEPQVIGDTIILPLVDISFGMGAGAFNKEKGNSAGGGIGGKMSPSAILVIHNGQTKLVNIRDQDAITKVLDMVPDAVNKVVSIIKGDTAENKVDPEVEAAVNKAAQAESSVVDVIDSEKK</sequence>
<dbReference type="STRING" id="39488.ERS852450_01332"/>
<organism evidence="1 2">
    <name type="scientific">Anaerobutyricum hallii</name>
    <dbReference type="NCBI Taxonomy" id="39488"/>
    <lineage>
        <taxon>Bacteria</taxon>
        <taxon>Bacillati</taxon>
        <taxon>Bacillota</taxon>
        <taxon>Clostridia</taxon>
        <taxon>Lachnospirales</taxon>
        <taxon>Lachnospiraceae</taxon>
        <taxon>Anaerobutyricum</taxon>
    </lineage>
</organism>
<dbReference type="InterPro" id="IPR014229">
    <property type="entry name" value="Spore_YtfJ"/>
</dbReference>
<keyword evidence="2" id="KW-1185">Reference proteome</keyword>
<gene>
    <name evidence="1" type="ORF">EHLA_1186</name>
</gene>
<accession>A0A285PQN6</accession>
<proteinExistence type="predicted"/>
<dbReference type="Proteomes" id="UP000217549">
    <property type="component" value="Chromosome I"/>
</dbReference>
<evidence type="ECO:0000313" key="2">
    <source>
        <dbReference type="Proteomes" id="UP000217549"/>
    </source>
</evidence>
<dbReference type="EMBL" id="LT907978">
    <property type="protein sequence ID" value="SOB71918.1"/>
    <property type="molecule type" value="Genomic_DNA"/>
</dbReference>
<dbReference type="Pfam" id="PF09579">
    <property type="entry name" value="Spore_YtfJ"/>
    <property type="match status" value="1"/>
</dbReference>
<dbReference type="PANTHER" id="PTHR39162:SF1">
    <property type="entry name" value="SPORULATION PROTEIN YTFJ"/>
    <property type="match status" value="1"/>
</dbReference>
<dbReference type="KEGG" id="ehl:EHLA_1186"/>
<name>A0A285PQN6_9FIRM</name>